<name>G8QSZ2_SPHPG</name>
<dbReference type="InterPro" id="IPR050707">
    <property type="entry name" value="HTH_MetabolicPath_Reg"/>
</dbReference>
<dbReference type="SMART" id="SM00346">
    <property type="entry name" value="HTH_ICLR"/>
    <property type="match status" value="1"/>
</dbReference>
<dbReference type="PANTHER" id="PTHR30136">
    <property type="entry name" value="HELIX-TURN-HELIX TRANSCRIPTIONAL REGULATOR, ICLR FAMILY"/>
    <property type="match status" value="1"/>
</dbReference>
<dbReference type="EMBL" id="CP003155">
    <property type="protein sequence ID" value="AEV27897.1"/>
    <property type="molecule type" value="Genomic_DNA"/>
</dbReference>
<dbReference type="HOGENOM" id="CLU_062618_6_3_12"/>
<dbReference type="SUPFAM" id="SSF46785">
    <property type="entry name" value="Winged helix' DNA-binding domain"/>
    <property type="match status" value="1"/>
</dbReference>
<sequence>MQQFAAICTQSNVTNFSSESEVSVKKQKKPFSNQNIGVNYQCWSYLRILFVYTNTKGVVYSMPYSEHRTTGRILDILEAVSEYPDGLTLSEIGRLLEAPKSSIFPLVNTLADRKYLMYNKREQRYFLGESLFIMGNRFVNETDILENIRTVLLSISEQTKETLYFGILSKLDVLYLIKADQYSKFRVISNPGNKLPAYSTGYGKALLSQFSPEQINAFYPEGTLPPITANTIPTVEELNTQLEGIRKTGFSYEKGESTIGIQCVAVPIALEGKILAGVSLAVPEFRYDAEREILFKSLLLTAKRDIEKIIATNKNQWNYS</sequence>
<dbReference type="GO" id="GO:0003677">
    <property type="term" value="F:DNA binding"/>
    <property type="evidence" value="ECO:0007669"/>
    <property type="project" value="UniProtKB-KW"/>
</dbReference>
<dbReference type="SUPFAM" id="SSF55781">
    <property type="entry name" value="GAF domain-like"/>
    <property type="match status" value="1"/>
</dbReference>
<keyword evidence="1" id="KW-0805">Transcription regulation</keyword>
<proteinExistence type="predicted"/>
<dbReference type="InterPro" id="IPR036388">
    <property type="entry name" value="WH-like_DNA-bd_sf"/>
</dbReference>
<dbReference type="AlphaFoldDB" id="G8QSZ2"/>
<evidence type="ECO:0000313" key="6">
    <source>
        <dbReference type="EMBL" id="AEV27897.1"/>
    </source>
</evidence>
<protein>
    <submittedName>
        <fullName evidence="6">Transcriptional regulator</fullName>
    </submittedName>
</protein>
<dbReference type="KEGG" id="sgp:SpiGrapes_0032"/>
<evidence type="ECO:0000259" key="4">
    <source>
        <dbReference type="PROSITE" id="PS51077"/>
    </source>
</evidence>
<keyword evidence="7" id="KW-1185">Reference proteome</keyword>
<dbReference type="Gene3D" id="3.30.450.40">
    <property type="match status" value="1"/>
</dbReference>
<evidence type="ECO:0000259" key="5">
    <source>
        <dbReference type="PROSITE" id="PS51078"/>
    </source>
</evidence>
<evidence type="ECO:0000256" key="3">
    <source>
        <dbReference type="ARBA" id="ARBA00023163"/>
    </source>
</evidence>
<dbReference type="STRING" id="158190.SpiGrapes_0032"/>
<reference evidence="6 7" key="1">
    <citation type="submission" date="2011-11" db="EMBL/GenBank/DDBJ databases">
        <title>Complete sequence of Spirochaeta sp. grapes.</title>
        <authorList>
            <consortium name="US DOE Joint Genome Institute"/>
            <person name="Lucas S."/>
            <person name="Han J."/>
            <person name="Lapidus A."/>
            <person name="Cheng J.-F."/>
            <person name="Goodwin L."/>
            <person name="Pitluck S."/>
            <person name="Peters L."/>
            <person name="Ovchinnikova G."/>
            <person name="Munk A.C."/>
            <person name="Detter J.C."/>
            <person name="Han C."/>
            <person name="Tapia R."/>
            <person name="Land M."/>
            <person name="Hauser L."/>
            <person name="Kyrpides N."/>
            <person name="Ivanova N."/>
            <person name="Pagani I."/>
            <person name="Ritalahtilisa K."/>
            <person name="Loeffler F."/>
            <person name="Woyke T."/>
        </authorList>
    </citation>
    <scope>NUCLEOTIDE SEQUENCE [LARGE SCALE GENOMIC DNA]</scope>
    <source>
        <strain evidence="7">ATCC BAA-1885 / DSM 22778 / Grapes</strain>
    </source>
</reference>
<dbReference type="GO" id="GO:0045892">
    <property type="term" value="P:negative regulation of DNA-templated transcription"/>
    <property type="evidence" value="ECO:0007669"/>
    <property type="project" value="TreeGrafter"/>
</dbReference>
<evidence type="ECO:0000256" key="1">
    <source>
        <dbReference type="ARBA" id="ARBA00023015"/>
    </source>
</evidence>
<dbReference type="PANTHER" id="PTHR30136:SF24">
    <property type="entry name" value="HTH-TYPE TRANSCRIPTIONAL REPRESSOR ALLR"/>
    <property type="match status" value="1"/>
</dbReference>
<keyword evidence="2" id="KW-0238">DNA-binding</keyword>
<accession>G8QSZ2</accession>
<feature type="domain" description="IclR-ED" evidence="5">
    <location>
        <begin position="130"/>
        <end position="312"/>
    </location>
</feature>
<dbReference type="Gene3D" id="1.10.10.10">
    <property type="entry name" value="Winged helix-like DNA-binding domain superfamily/Winged helix DNA-binding domain"/>
    <property type="match status" value="1"/>
</dbReference>
<dbReference type="eggNOG" id="COG1414">
    <property type="taxonomic scope" value="Bacteria"/>
</dbReference>
<evidence type="ECO:0000256" key="2">
    <source>
        <dbReference type="ARBA" id="ARBA00023125"/>
    </source>
</evidence>
<dbReference type="InterPro" id="IPR036390">
    <property type="entry name" value="WH_DNA-bd_sf"/>
</dbReference>
<dbReference type="Proteomes" id="UP000005632">
    <property type="component" value="Chromosome"/>
</dbReference>
<feature type="domain" description="HTH iclR-type" evidence="4">
    <location>
        <begin position="67"/>
        <end position="129"/>
    </location>
</feature>
<organism evidence="6 7">
    <name type="scientific">Sphaerochaeta pleomorpha (strain ATCC BAA-1885 / DSM 22778 / Grapes)</name>
    <dbReference type="NCBI Taxonomy" id="158190"/>
    <lineage>
        <taxon>Bacteria</taxon>
        <taxon>Pseudomonadati</taxon>
        <taxon>Spirochaetota</taxon>
        <taxon>Spirochaetia</taxon>
        <taxon>Spirochaetales</taxon>
        <taxon>Sphaerochaetaceae</taxon>
        <taxon>Sphaerochaeta</taxon>
    </lineage>
</organism>
<evidence type="ECO:0000313" key="7">
    <source>
        <dbReference type="Proteomes" id="UP000005632"/>
    </source>
</evidence>
<dbReference type="InterPro" id="IPR005471">
    <property type="entry name" value="Tscrpt_reg_IclR_N"/>
</dbReference>
<dbReference type="InterPro" id="IPR029016">
    <property type="entry name" value="GAF-like_dom_sf"/>
</dbReference>
<dbReference type="Pfam" id="PF01614">
    <property type="entry name" value="IclR_C"/>
    <property type="match status" value="1"/>
</dbReference>
<keyword evidence="3" id="KW-0804">Transcription</keyword>
<gene>
    <name evidence="6" type="ordered locus">SpiGrapes_0032</name>
</gene>
<dbReference type="InterPro" id="IPR014757">
    <property type="entry name" value="Tscrpt_reg_IclR_C"/>
</dbReference>
<dbReference type="PROSITE" id="PS51078">
    <property type="entry name" value="ICLR_ED"/>
    <property type="match status" value="1"/>
</dbReference>
<dbReference type="Pfam" id="PF09339">
    <property type="entry name" value="HTH_IclR"/>
    <property type="match status" value="1"/>
</dbReference>
<dbReference type="GO" id="GO:0003700">
    <property type="term" value="F:DNA-binding transcription factor activity"/>
    <property type="evidence" value="ECO:0007669"/>
    <property type="project" value="TreeGrafter"/>
</dbReference>
<dbReference type="PROSITE" id="PS51077">
    <property type="entry name" value="HTH_ICLR"/>
    <property type="match status" value="1"/>
</dbReference>